<dbReference type="EMBL" id="JAULSV010000002">
    <property type="protein sequence ID" value="KAK0651891.1"/>
    <property type="molecule type" value="Genomic_DNA"/>
</dbReference>
<comment type="caution">
    <text evidence="2">The sequence shown here is derived from an EMBL/GenBank/DDBJ whole genome shotgun (WGS) entry which is preliminary data.</text>
</comment>
<dbReference type="Gene3D" id="3.40.50.1820">
    <property type="entry name" value="alpha/beta hydrolase"/>
    <property type="match status" value="1"/>
</dbReference>
<dbReference type="Pfam" id="PF12146">
    <property type="entry name" value="Hydrolase_4"/>
    <property type="match status" value="1"/>
</dbReference>
<dbReference type="Proteomes" id="UP001174936">
    <property type="component" value="Unassembled WGS sequence"/>
</dbReference>
<dbReference type="InterPro" id="IPR051044">
    <property type="entry name" value="MAG_DAG_Lipase"/>
</dbReference>
<keyword evidence="2" id="KW-0378">Hydrolase</keyword>
<dbReference type="InterPro" id="IPR022742">
    <property type="entry name" value="Hydrolase_4"/>
</dbReference>
<proteinExistence type="predicted"/>
<dbReference type="AlphaFoldDB" id="A0AA40CUD7"/>
<evidence type="ECO:0000313" key="3">
    <source>
        <dbReference type="Proteomes" id="UP001174936"/>
    </source>
</evidence>
<evidence type="ECO:0000259" key="1">
    <source>
        <dbReference type="Pfam" id="PF12146"/>
    </source>
</evidence>
<organism evidence="2 3">
    <name type="scientific">Cercophora newfieldiana</name>
    <dbReference type="NCBI Taxonomy" id="92897"/>
    <lineage>
        <taxon>Eukaryota</taxon>
        <taxon>Fungi</taxon>
        <taxon>Dikarya</taxon>
        <taxon>Ascomycota</taxon>
        <taxon>Pezizomycotina</taxon>
        <taxon>Sordariomycetes</taxon>
        <taxon>Sordariomycetidae</taxon>
        <taxon>Sordariales</taxon>
        <taxon>Lasiosphaeriaceae</taxon>
        <taxon>Cercophora</taxon>
    </lineage>
</organism>
<gene>
    <name evidence="2" type="ORF">B0T16DRAFT_454306</name>
</gene>
<dbReference type="GO" id="GO:0016787">
    <property type="term" value="F:hydrolase activity"/>
    <property type="evidence" value="ECO:0007669"/>
    <property type="project" value="UniProtKB-KW"/>
</dbReference>
<name>A0AA40CUD7_9PEZI</name>
<dbReference type="FunFam" id="3.40.50.1820:FF:000255">
    <property type="entry name" value="Alpha/beta hydrolase, putative"/>
    <property type="match status" value="1"/>
</dbReference>
<dbReference type="SUPFAM" id="SSF53474">
    <property type="entry name" value="alpha/beta-Hydrolases"/>
    <property type="match status" value="1"/>
</dbReference>
<keyword evidence="3" id="KW-1185">Reference proteome</keyword>
<dbReference type="InterPro" id="IPR029058">
    <property type="entry name" value="AB_hydrolase_fold"/>
</dbReference>
<evidence type="ECO:0000313" key="2">
    <source>
        <dbReference type="EMBL" id="KAK0651891.1"/>
    </source>
</evidence>
<reference evidence="2" key="1">
    <citation type="submission" date="2023-06" db="EMBL/GenBank/DDBJ databases">
        <title>Genome-scale phylogeny and comparative genomics of the fungal order Sordariales.</title>
        <authorList>
            <consortium name="Lawrence Berkeley National Laboratory"/>
            <person name="Hensen N."/>
            <person name="Bonometti L."/>
            <person name="Westerberg I."/>
            <person name="Brannstrom I.O."/>
            <person name="Guillou S."/>
            <person name="Cros-Aarteil S."/>
            <person name="Calhoun S."/>
            <person name="Haridas S."/>
            <person name="Kuo A."/>
            <person name="Mondo S."/>
            <person name="Pangilinan J."/>
            <person name="Riley R."/>
            <person name="Labutti K."/>
            <person name="Andreopoulos B."/>
            <person name="Lipzen A."/>
            <person name="Chen C."/>
            <person name="Yanf M."/>
            <person name="Daum C."/>
            <person name="Ng V."/>
            <person name="Clum A."/>
            <person name="Steindorff A."/>
            <person name="Ohm R."/>
            <person name="Martin F."/>
            <person name="Silar P."/>
            <person name="Natvig D."/>
            <person name="Lalanne C."/>
            <person name="Gautier V."/>
            <person name="Ament-Velasquez S.L."/>
            <person name="Kruys A."/>
            <person name="Hutchinson M.I."/>
            <person name="Powell A.J."/>
            <person name="Barry K."/>
            <person name="Miller A.N."/>
            <person name="Grigoriev I.V."/>
            <person name="Debuchy R."/>
            <person name="Gladieux P."/>
            <person name="Thoren M.H."/>
            <person name="Johannesson H."/>
        </authorList>
    </citation>
    <scope>NUCLEOTIDE SEQUENCE</scope>
    <source>
        <strain evidence="2">SMH2532-1</strain>
    </source>
</reference>
<protein>
    <submittedName>
        <fullName evidence="2">Serine hydrolase-like protein</fullName>
    </submittedName>
</protein>
<feature type="domain" description="Serine aminopeptidase S33" evidence="1">
    <location>
        <begin position="26"/>
        <end position="276"/>
    </location>
</feature>
<sequence>MVVEKEDTFEVEGKRLYTKAWLPEDTPKAKLLFVHGFSDHVNRYNRMMTALVNRGIAVYGFDQRGWGRSVNGTHEQGLTGPTSRVIADIALFIKSHLPADPEVPVFVLGHSMGGQEVLTLLGTERYHEDVVRHVRGWLLESPFIGVSPENAPSVFKVLAGRLLGRVLPRRQMLIELKPEELSRDEEVQRDLAADKLMHNMGTLEGLAGMMDRMDTLSSGEVRPTGDAVRAMWFGHGTEDKVTCYKTSKKYFEEFAGAVGDKEFRTYEGWYHQLHADGPCSDEFYNDMADWILARCGTAEPVKAADSKL</sequence>
<dbReference type="PANTHER" id="PTHR11614">
    <property type="entry name" value="PHOSPHOLIPASE-RELATED"/>
    <property type="match status" value="1"/>
</dbReference>
<accession>A0AA40CUD7</accession>